<dbReference type="EMBL" id="KV417498">
    <property type="protein sequence ID" value="KZP29487.1"/>
    <property type="molecule type" value="Genomic_DNA"/>
</dbReference>
<evidence type="ECO:0000313" key="1">
    <source>
        <dbReference type="EMBL" id="KZP29487.1"/>
    </source>
</evidence>
<protein>
    <submittedName>
        <fullName evidence="1">Uncharacterized protein</fullName>
    </submittedName>
</protein>
<dbReference type="Proteomes" id="UP000076532">
    <property type="component" value="Unassembled WGS sequence"/>
</dbReference>
<keyword evidence="2" id="KW-1185">Reference proteome</keyword>
<organism evidence="1 2">
    <name type="scientific">Athelia psychrophila</name>
    <dbReference type="NCBI Taxonomy" id="1759441"/>
    <lineage>
        <taxon>Eukaryota</taxon>
        <taxon>Fungi</taxon>
        <taxon>Dikarya</taxon>
        <taxon>Basidiomycota</taxon>
        <taxon>Agaricomycotina</taxon>
        <taxon>Agaricomycetes</taxon>
        <taxon>Agaricomycetidae</taxon>
        <taxon>Atheliales</taxon>
        <taxon>Atheliaceae</taxon>
        <taxon>Athelia</taxon>
    </lineage>
</organism>
<dbReference type="AlphaFoldDB" id="A0A166SIH2"/>
<reference evidence="1 2" key="1">
    <citation type="journal article" date="2016" name="Mol. Biol. Evol.">
        <title>Comparative Genomics of Early-Diverging Mushroom-Forming Fungi Provides Insights into the Origins of Lignocellulose Decay Capabilities.</title>
        <authorList>
            <person name="Nagy L.G."/>
            <person name="Riley R."/>
            <person name="Tritt A."/>
            <person name="Adam C."/>
            <person name="Daum C."/>
            <person name="Floudas D."/>
            <person name="Sun H."/>
            <person name="Yadav J.S."/>
            <person name="Pangilinan J."/>
            <person name="Larsson K.H."/>
            <person name="Matsuura K."/>
            <person name="Barry K."/>
            <person name="Labutti K."/>
            <person name="Kuo R."/>
            <person name="Ohm R.A."/>
            <person name="Bhattacharya S.S."/>
            <person name="Shirouzu T."/>
            <person name="Yoshinaga Y."/>
            <person name="Martin F.M."/>
            <person name="Grigoriev I.V."/>
            <person name="Hibbett D.S."/>
        </authorList>
    </citation>
    <scope>NUCLEOTIDE SEQUENCE [LARGE SCALE GENOMIC DNA]</scope>
    <source>
        <strain evidence="1 2">CBS 109695</strain>
    </source>
</reference>
<proteinExistence type="predicted"/>
<name>A0A166SIH2_9AGAM</name>
<gene>
    <name evidence="1" type="ORF">FIBSPDRAFT_851487</name>
</gene>
<sequence length="56" mass="6267">MLGNDGPDGRPSGRIAPYQLSITPEPTTEDVIRFPYHDLAQIWVICPHDHQSHSIS</sequence>
<evidence type="ECO:0000313" key="2">
    <source>
        <dbReference type="Proteomes" id="UP000076532"/>
    </source>
</evidence>
<accession>A0A166SIH2</accession>